<dbReference type="Proteomes" id="UP000823201">
    <property type="component" value="Unassembled WGS sequence"/>
</dbReference>
<protein>
    <recommendedName>
        <fullName evidence="3">Apea-like HEPN domain-containing protein</fullName>
    </recommendedName>
</protein>
<dbReference type="RefSeq" id="WP_205006057.1">
    <property type="nucleotide sequence ID" value="NZ_CBCRXA010000006.1"/>
</dbReference>
<gene>
    <name evidence="1" type="ORF">JOC27_001172</name>
</gene>
<keyword evidence="2" id="KW-1185">Reference proteome</keyword>
<organism evidence="1 2">
    <name type="scientific">Sporolactobacillus spathodeae</name>
    <dbReference type="NCBI Taxonomy" id="1465502"/>
    <lineage>
        <taxon>Bacteria</taxon>
        <taxon>Bacillati</taxon>
        <taxon>Bacillota</taxon>
        <taxon>Bacilli</taxon>
        <taxon>Bacillales</taxon>
        <taxon>Sporolactobacillaceae</taxon>
        <taxon>Sporolactobacillus</taxon>
    </lineage>
</organism>
<reference evidence="1 2" key="1">
    <citation type="submission" date="2021-01" db="EMBL/GenBank/DDBJ databases">
        <title>Genomic Encyclopedia of Type Strains, Phase IV (KMG-IV): sequencing the most valuable type-strain genomes for metagenomic binning, comparative biology and taxonomic classification.</title>
        <authorList>
            <person name="Goeker M."/>
        </authorList>
    </citation>
    <scope>NUCLEOTIDE SEQUENCE [LARGE SCALE GENOMIC DNA]</scope>
    <source>
        <strain evidence="1 2">DSM 100968</strain>
    </source>
</reference>
<evidence type="ECO:0000313" key="1">
    <source>
        <dbReference type="EMBL" id="MBM7657722.1"/>
    </source>
</evidence>
<proteinExistence type="predicted"/>
<comment type="caution">
    <text evidence="1">The sequence shown here is derived from an EMBL/GenBank/DDBJ whole genome shotgun (WGS) entry which is preliminary data.</text>
</comment>
<sequence>MERKINDLDINGDKKYNTQQVFFIQRWFELLNVNTHSTYFVHYLNSHEALKELSYVVDLLINGEIRTEHHLKCLLDEARSIINQDDLFKKKAESQYKLITNALQQNYSLGAVHKLYSLSYQLNNVLGQIQACYLNWAIDQVIEIFDKKIEDGADDHLVLTKLNNTMKSLISELMGRGWSIQGLYSLLVNTIKEKADSGDSEDCWNIFFERLKSDKMTYICLFSAYQEPSEIIKDISGKVKLDILSGREVLDTYSMNGLDNHIRGDGVYIRQIINAFDLYAAVNESWQQIMKKYDFLNFYGYSSPRLNQKPIILYPNMDKFSRKIEVEIITAFNKAVAPFSIIEPVLDSIQNDATQNLAKRIRSVFEFSRISDESLSLQSAFINLWIALESFVQTKEYPGDIESITKVVSASELDHYIYGLVRNFYEDCRRCHVNLKEMGYDLESNWSSKKKVTAVLCILIDESLNQKLIHECKKVNTLLSYRCRCLSECLQSGKKVSKLMEEHQKGVSFHLLRLYRVRNAIVHTATTEYNISLFMKHLREYITLTVGVVLHRYNTNNGQSLEQTFTLICDFANATMDVLKNSRELDEETYIKLLLEGAF</sequence>
<evidence type="ECO:0008006" key="3">
    <source>
        <dbReference type="Google" id="ProtNLM"/>
    </source>
</evidence>
<accession>A0ABS2Q7F3</accession>
<evidence type="ECO:0000313" key="2">
    <source>
        <dbReference type="Proteomes" id="UP000823201"/>
    </source>
</evidence>
<name>A0ABS2Q7F3_9BACL</name>
<dbReference type="EMBL" id="JAFBEV010000008">
    <property type="protein sequence ID" value="MBM7657722.1"/>
    <property type="molecule type" value="Genomic_DNA"/>
</dbReference>